<comment type="similarity">
    <text evidence="1">Belongs to the UPF0337 (CsbD) family.</text>
</comment>
<evidence type="ECO:0000259" key="3">
    <source>
        <dbReference type="Pfam" id="PF05532"/>
    </source>
</evidence>
<feature type="domain" description="CsbD-like" evidence="3">
    <location>
        <begin position="5"/>
        <end position="56"/>
    </location>
</feature>
<dbReference type="EMBL" id="JBHSAY010000020">
    <property type="protein sequence ID" value="MFC4135038.1"/>
    <property type="molecule type" value="Genomic_DNA"/>
</dbReference>
<feature type="region of interest" description="Disordered" evidence="2">
    <location>
        <begin position="38"/>
        <end position="75"/>
    </location>
</feature>
<dbReference type="InterPro" id="IPR036629">
    <property type="entry name" value="YjbJ_sf"/>
</dbReference>
<name>A0ABV8LXB8_9ACTN</name>
<accession>A0ABV8LXB8</accession>
<dbReference type="RefSeq" id="WP_253762863.1">
    <property type="nucleotide sequence ID" value="NZ_JAMZDZ010000001.1"/>
</dbReference>
<evidence type="ECO:0000256" key="1">
    <source>
        <dbReference type="ARBA" id="ARBA00009129"/>
    </source>
</evidence>
<organism evidence="4 5">
    <name type="scientific">Hamadaea flava</name>
    <dbReference type="NCBI Taxonomy" id="1742688"/>
    <lineage>
        <taxon>Bacteria</taxon>
        <taxon>Bacillati</taxon>
        <taxon>Actinomycetota</taxon>
        <taxon>Actinomycetes</taxon>
        <taxon>Micromonosporales</taxon>
        <taxon>Micromonosporaceae</taxon>
        <taxon>Hamadaea</taxon>
    </lineage>
</organism>
<gene>
    <name evidence="4" type="ORF">ACFOZ4_30885</name>
</gene>
<feature type="compositionally biased region" description="Basic and acidic residues" evidence="2">
    <location>
        <begin position="49"/>
        <end position="75"/>
    </location>
</feature>
<comment type="caution">
    <text evidence="4">The sequence shown here is derived from an EMBL/GenBank/DDBJ whole genome shotgun (WGS) entry which is preliminary data.</text>
</comment>
<sequence length="75" mass="8060">MGTVDNAKHKAEELIGKAKEKVGDATDNHSLQAEGLAEQAKAKLGQAGDDIRDTLRGRDGDRADENQADEDRSAR</sequence>
<dbReference type="Gene3D" id="1.10.1470.10">
    <property type="entry name" value="YjbJ"/>
    <property type="match status" value="1"/>
</dbReference>
<dbReference type="Proteomes" id="UP001595816">
    <property type="component" value="Unassembled WGS sequence"/>
</dbReference>
<keyword evidence="5" id="KW-1185">Reference proteome</keyword>
<evidence type="ECO:0000313" key="5">
    <source>
        <dbReference type="Proteomes" id="UP001595816"/>
    </source>
</evidence>
<proteinExistence type="inferred from homology"/>
<dbReference type="Pfam" id="PF05532">
    <property type="entry name" value="CsbD"/>
    <property type="match status" value="1"/>
</dbReference>
<dbReference type="SUPFAM" id="SSF69047">
    <property type="entry name" value="Hypothetical protein YjbJ"/>
    <property type="match status" value="1"/>
</dbReference>
<evidence type="ECO:0000256" key="2">
    <source>
        <dbReference type="SAM" id="MobiDB-lite"/>
    </source>
</evidence>
<reference evidence="5" key="1">
    <citation type="journal article" date="2019" name="Int. J. Syst. Evol. Microbiol.">
        <title>The Global Catalogue of Microorganisms (GCM) 10K type strain sequencing project: providing services to taxonomists for standard genome sequencing and annotation.</title>
        <authorList>
            <consortium name="The Broad Institute Genomics Platform"/>
            <consortium name="The Broad Institute Genome Sequencing Center for Infectious Disease"/>
            <person name="Wu L."/>
            <person name="Ma J."/>
        </authorList>
    </citation>
    <scope>NUCLEOTIDE SEQUENCE [LARGE SCALE GENOMIC DNA]</scope>
    <source>
        <strain evidence="5">CGMCC 4.7289</strain>
    </source>
</reference>
<protein>
    <submittedName>
        <fullName evidence="4">CsbD family protein</fullName>
    </submittedName>
</protein>
<dbReference type="InterPro" id="IPR008462">
    <property type="entry name" value="CsbD"/>
</dbReference>
<evidence type="ECO:0000313" key="4">
    <source>
        <dbReference type="EMBL" id="MFC4135038.1"/>
    </source>
</evidence>